<feature type="compositionally biased region" description="Polar residues" evidence="1">
    <location>
        <begin position="247"/>
        <end position="256"/>
    </location>
</feature>
<dbReference type="PANTHER" id="PTHR33240">
    <property type="entry name" value="OS08G0508500 PROTEIN"/>
    <property type="match status" value="1"/>
</dbReference>
<keyword evidence="2" id="KW-0472">Membrane</keyword>
<keyword evidence="2" id="KW-1133">Transmembrane helix</keyword>
<feature type="compositionally biased region" description="Basic residues" evidence="1">
    <location>
        <begin position="111"/>
        <end position="122"/>
    </location>
</feature>
<feature type="region of interest" description="Disordered" evidence="1">
    <location>
        <begin position="33"/>
        <end position="58"/>
    </location>
</feature>
<reference evidence="3" key="1">
    <citation type="journal article" date="2015" name="Genome Biol. Evol.">
        <title>Organellar Genomes of White Spruce (Picea glauca): Assembly and Annotation.</title>
        <authorList>
            <person name="Jackman S.D."/>
            <person name="Warren R.L."/>
            <person name="Gibb E.A."/>
            <person name="Vandervalk B.P."/>
            <person name="Mohamadi H."/>
            <person name="Chu J."/>
            <person name="Raymond A."/>
            <person name="Pleasance S."/>
            <person name="Coope R."/>
            <person name="Wildung M.R."/>
            <person name="Ritland C.E."/>
            <person name="Bousquet J."/>
            <person name="Jones S.J."/>
            <person name="Bohlmann J."/>
            <person name="Birol I."/>
        </authorList>
    </citation>
    <scope>NUCLEOTIDE SEQUENCE [LARGE SCALE GENOMIC DNA]</scope>
    <source>
        <tissue evidence="3">Flushing bud</tissue>
    </source>
</reference>
<dbReference type="InterPro" id="IPR021109">
    <property type="entry name" value="Peptidase_aspartic_dom_sf"/>
</dbReference>
<name>A0A101LU43_PICGL</name>
<protein>
    <submittedName>
        <fullName evidence="3">Uncharacterized protein</fullName>
    </submittedName>
</protein>
<organism evidence="3">
    <name type="scientific">Picea glauca</name>
    <name type="common">White spruce</name>
    <name type="synonym">Pinus glauca</name>
    <dbReference type="NCBI Taxonomy" id="3330"/>
    <lineage>
        <taxon>Eukaryota</taxon>
        <taxon>Viridiplantae</taxon>
        <taxon>Streptophyta</taxon>
        <taxon>Embryophyta</taxon>
        <taxon>Tracheophyta</taxon>
        <taxon>Spermatophyta</taxon>
        <taxon>Pinopsida</taxon>
        <taxon>Pinidae</taxon>
        <taxon>Conifers I</taxon>
        <taxon>Pinales</taxon>
        <taxon>Pinaceae</taxon>
        <taxon>Picea</taxon>
    </lineage>
</organism>
<feature type="region of interest" description="Disordered" evidence="1">
    <location>
        <begin position="237"/>
        <end position="266"/>
    </location>
</feature>
<sequence>MSGAVTEEQVILRAQQLDLIYSQSGTLYDIIPHAHRPSYDPQRPTPGPHADGIIGTVSTPSISHVTDQMGKLSVNPATAVSQPVASPSVPTQTSQVNTVQQAQPGNNTHQGGRKRNNRRKKNGAGQGTNPQPTNAPAKEESGKKNKNRYPCTACKRDHPTHQCPYMGDIHQFLAQRGVQAPTAVLTNPFPQSQQQLVAAPPPPPQGGSHAQTSTGGTSSSSSVFLCEQGIHIQTRAKNYDAGKSPATDDSTFTQPDGSLHIEKPPLEPIPRLPKGFVKKYNLLARAAHQYNIVEDLAQSPCAMSSLEVLQSCPGQKKALLSAIGGVYLADPSTIVFNLDQATPRLPAQVAFQIHIKSRGTTISRTVVDEGACTCVMSASCWQALGSPALVPSPTMLQAFYGHSFQSKGIIVGFPIELGGKTVTVDVEVVDSPLDYNLLLGRSWTYAMLAVVSVVFRVIRFPHSNRCRDFRYEY</sequence>
<evidence type="ECO:0000256" key="2">
    <source>
        <dbReference type="SAM" id="Phobius"/>
    </source>
</evidence>
<dbReference type="CDD" id="cd00303">
    <property type="entry name" value="retropepsin_like"/>
    <property type="match status" value="1"/>
</dbReference>
<dbReference type="AlphaFoldDB" id="A0A101LU43"/>
<feature type="region of interest" description="Disordered" evidence="1">
    <location>
        <begin position="76"/>
        <end position="149"/>
    </location>
</feature>
<evidence type="ECO:0000256" key="1">
    <source>
        <dbReference type="SAM" id="MobiDB-lite"/>
    </source>
</evidence>
<keyword evidence="3" id="KW-0496">Mitochondrion</keyword>
<feature type="compositionally biased region" description="Low complexity" evidence="1">
    <location>
        <begin position="206"/>
        <end position="221"/>
    </location>
</feature>
<evidence type="ECO:0000313" key="3">
    <source>
        <dbReference type="EMBL" id="KUM45400.1"/>
    </source>
</evidence>
<proteinExistence type="predicted"/>
<dbReference type="Gene3D" id="2.40.70.10">
    <property type="entry name" value="Acid Proteases"/>
    <property type="match status" value="1"/>
</dbReference>
<keyword evidence="2" id="KW-0812">Transmembrane</keyword>
<dbReference type="EMBL" id="LKAM01000019">
    <property type="protein sequence ID" value="KUM45400.1"/>
    <property type="molecule type" value="Genomic_DNA"/>
</dbReference>
<dbReference type="PANTHER" id="PTHR33240:SF15">
    <property type="entry name" value="GAG-PRO-LIKE PROTEIN"/>
    <property type="match status" value="1"/>
</dbReference>
<feature type="compositionally biased region" description="Polar residues" evidence="1">
    <location>
        <begin position="76"/>
        <end position="110"/>
    </location>
</feature>
<gene>
    <name evidence="3" type="ORF">ABT39_MTgene2667</name>
</gene>
<accession>A0A101LU43</accession>
<geneLocation type="mitochondrion" evidence="3"/>
<feature type="transmembrane region" description="Helical" evidence="2">
    <location>
        <begin position="442"/>
        <end position="458"/>
    </location>
</feature>
<comment type="caution">
    <text evidence="3">The sequence shown here is derived from an EMBL/GenBank/DDBJ whole genome shotgun (WGS) entry which is preliminary data.</text>
</comment>
<dbReference type="SUPFAM" id="SSF50630">
    <property type="entry name" value="Acid proteases"/>
    <property type="match status" value="1"/>
</dbReference>
<feature type="region of interest" description="Disordered" evidence="1">
    <location>
        <begin position="194"/>
        <end position="221"/>
    </location>
</feature>